<dbReference type="CDD" id="cd05233">
    <property type="entry name" value="SDR_c"/>
    <property type="match status" value="1"/>
</dbReference>
<evidence type="ECO:0000313" key="5">
    <source>
        <dbReference type="Proteomes" id="UP001610334"/>
    </source>
</evidence>
<dbReference type="Proteomes" id="UP001610334">
    <property type="component" value="Unassembled WGS sequence"/>
</dbReference>
<comment type="caution">
    <text evidence="4">The sequence shown here is derived from an EMBL/GenBank/DDBJ whole genome shotgun (WGS) entry which is preliminary data.</text>
</comment>
<dbReference type="PANTHER" id="PTHR24321">
    <property type="entry name" value="DEHYDROGENASES, SHORT CHAIN"/>
    <property type="match status" value="1"/>
</dbReference>
<dbReference type="Gene3D" id="3.40.50.720">
    <property type="entry name" value="NAD(P)-binding Rossmann-like Domain"/>
    <property type="match status" value="1"/>
</dbReference>
<keyword evidence="2" id="KW-0521">NADP</keyword>
<dbReference type="PRINTS" id="PR00081">
    <property type="entry name" value="GDHRDH"/>
</dbReference>
<keyword evidence="5" id="KW-1185">Reference proteome</keyword>
<accession>A0ABR4GYI9</accession>
<dbReference type="Pfam" id="PF13561">
    <property type="entry name" value="adh_short_C2"/>
    <property type="match status" value="1"/>
</dbReference>
<reference evidence="4 5" key="1">
    <citation type="submission" date="2024-07" db="EMBL/GenBank/DDBJ databases">
        <title>Section-level genome sequencing and comparative genomics of Aspergillus sections Usti and Cavernicolus.</title>
        <authorList>
            <consortium name="Lawrence Berkeley National Laboratory"/>
            <person name="Nybo J.L."/>
            <person name="Vesth T.C."/>
            <person name="Theobald S."/>
            <person name="Frisvad J.C."/>
            <person name="Larsen T.O."/>
            <person name="Kjaerboelling I."/>
            <person name="Rothschild-Mancinelli K."/>
            <person name="Lyhne E.K."/>
            <person name="Kogle M.E."/>
            <person name="Barry K."/>
            <person name="Clum A."/>
            <person name="Na H."/>
            <person name="Ledsgaard L."/>
            <person name="Lin J."/>
            <person name="Lipzen A."/>
            <person name="Kuo A."/>
            <person name="Riley R."/>
            <person name="Mondo S."/>
            <person name="Labutti K."/>
            <person name="Haridas S."/>
            <person name="Pangalinan J."/>
            <person name="Salamov A.A."/>
            <person name="Simmons B.A."/>
            <person name="Magnuson J.K."/>
            <person name="Chen J."/>
            <person name="Drula E."/>
            <person name="Henrissat B."/>
            <person name="Wiebenga A."/>
            <person name="Lubbers R.J."/>
            <person name="Gomes A.C."/>
            <person name="Makela M.R."/>
            <person name="Stajich J."/>
            <person name="Grigoriev I.V."/>
            <person name="Mortensen U.H."/>
            <person name="De Vries R.P."/>
            <person name="Baker S.E."/>
            <person name="Andersen M.R."/>
        </authorList>
    </citation>
    <scope>NUCLEOTIDE SEQUENCE [LARGE SCALE GENOMIC DNA]</scope>
    <source>
        <strain evidence="4 5">CBS 588.65</strain>
    </source>
</reference>
<dbReference type="InterPro" id="IPR002347">
    <property type="entry name" value="SDR_fam"/>
</dbReference>
<name>A0ABR4GYI9_9EURO</name>
<dbReference type="SUPFAM" id="SSF51735">
    <property type="entry name" value="NAD(P)-binding Rossmann-fold domains"/>
    <property type="match status" value="1"/>
</dbReference>
<dbReference type="PROSITE" id="PS00061">
    <property type="entry name" value="ADH_SHORT"/>
    <property type="match status" value="1"/>
</dbReference>
<dbReference type="PANTHER" id="PTHR24321:SF8">
    <property type="entry name" value="ESTRADIOL 17-BETA-DEHYDROGENASE 8-RELATED"/>
    <property type="match status" value="1"/>
</dbReference>
<gene>
    <name evidence="4" type="ORF">BJX63DRAFT_436769</name>
</gene>
<evidence type="ECO:0000256" key="3">
    <source>
        <dbReference type="ARBA" id="ARBA00023002"/>
    </source>
</evidence>
<protein>
    <submittedName>
        <fullName evidence="4">Uncharacterized protein</fullName>
    </submittedName>
</protein>
<proteinExistence type="inferred from homology"/>
<dbReference type="InterPro" id="IPR020904">
    <property type="entry name" value="Sc_DH/Rdtase_CS"/>
</dbReference>
<evidence type="ECO:0000313" key="4">
    <source>
        <dbReference type="EMBL" id="KAL2807717.1"/>
    </source>
</evidence>
<dbReference type="InterPro" id="IPR036291">
    <property type="entry name" value="NAD(P)-bd_dom_sf"/>
</dbReference>
<evidence type="ECO:0000256" key="1">
    <source>
        <dbReference type="ARBA" id="ARBA00006484"/>
    </source>
</evidence>
<keyword evidence="3" id="KW-0560">Oxidoreductase</keyword>
<comment type="similarity">
    <text evidence="1">Belongs to the short-chain dehydrogenases/reductases (SDR) family.</text>
</comment>
<organism evidence="4 5">
    <name type="scientific">Aspergillus granulosus</name>
    <dbReference type="NCBI Taxonomy" id="176169"/>
    <lineage>
        <taxon>Eukaryota</taxon>
        <taxon>Fungi</taxon>
        <taxon>Dikarya</taxon>
        <taxon>Ascomycota</taxon>
        <taxon>Pezizomycotina</taxon>
        <taxon>Eurotiomycetes</taxon>
        <taxon>Eurotiomycetidae</taxon>
        <taxon>Eurotiales</taxon>
        <taxon>Aspergillaceae</taxon>
        <taxon>Aspergillus</taxon>
        <taxon>Aspergillus subgen. Nidulantes</taxon>
    </lineage>
</organism>
<sequence length="263" mass="26988">MSFANKLIAITGAASGIGRATALLLAQRGALLSLADLQSQLLQDLSIEIERISGTKPFTATVDVRSQSACNAWITGTIAHFNGLPLAGAANLAGVFGRSIGQDIGSIRNISNEEWDFVMDVNVKGTLNSLRAELPYMLSGENGRGGGSIVLASSVAGISGGALNGPYCASKHAVVGIMKALAKEEGARAIRVNAVAPGIIDTPMIKGIQEAVGREELFGEKDPGVLERKGDAAEVAEVVAFLLGEGSGFVTGAVVPVEGGWVC</sequence>
<evidence type="ECO:0000256" key="2">
    <source>
        <dbReference type="ARBA" id="ARBA00022857"/>
    </source>
</evidence>
<dbReference type="EMBL" id="JBFXLT010000132">
    <property type="protein sequence ID" value="KAL2807717.1"/>
    <property type="molecule type" value="Genomic_DNA"/>
</dbReference>